<gene>
    <name evidence="1" type="ORF">NBR_LOCUS15087</name>
</gene>
<name>A0A158R255_NIPBR</name>
<dbReference type="PANTHER" id="PTHR34150">
    <property type="entry name" value="PROTEIN CBG08832-RELATED"/>
    <property type="match status" value="1"/>
</dbReference>
<dbReference type="AlphaFoldDB" id="A0A158R255"/>
<dbReference type="Proteomes" id="UP000271162">
    <property type="component" value="Unassembled WGS sequence"/>
</dbReference>
<evidence type="ECO:0000313" key="1">
    <source>
        <dbReference type="EMBL" id="VDL78681.1"/>
    </source>
</evidence>
<reference evidence="1 2" key="2">
    <citation type="submission" date="2018-11" db="EMBL/GenBank/DDBJ databases">
        <authorList>
            <consortium name="Pathogen Informatics"/>
        </authorList>
    </citation>
    <scope>NUCLEOTIDE SEQUENCE [LARGE SCALE GENOMIC DNA]</scope>
</reference>
<dbReference type="EMBL" id="UYSL01021594">
    <property type="protein sequence ID" value="VDL78681.1"/>
    <property type="molecule type" value="Genomic_DNA"/>
</dbReference>
<reference evidence="3" key="1">
    <citation type="submission" date="2016-04" db="UniProtKB">
        <authorList>
            <consortium name="WormBaseParasite"/>
        </authorList>
    </citation>
    <scope>IDENTIFICATION</scope>
</reference>
<evidence type="ECO:0000313" key="2">
    <source>
        <dbReference type="Proteomes" id="UP000271162"/>
    </source>
</evidence>
<evidence type="ECO:0000313" key="3">
    <source>
        <dbReference type="WBParaSite" id="NBR_0001508601-mRNA-1"/>
    </source>
</evidence>
<protein>
    <submittedName>
        <fullName evidence="3">CC domain-containing protein</fullName>
    </submittedName>
</protein>
<proteinExistence type="predicted"/>
<dbReference type="WBParaSite" id="NBR_0001508601-mRNA-1">
    <property type="protein sequence ID" value="NBR_0001508601-mRNA-1"/>
    <property type="gene ID" value="NBR_0001508601"/>
</dbReference>
<dbReference type="STRING" id="27835.A0A158R255"/>
<organism evidence="3">
    <name type="scientific">Nippostrongylus brasiliensis</name>
    <name type="common">Rat hookworm</name>
    <dbReference type="NCBI Taxonomy" id="27835"/>
    <lineage>
        <taxon>Eukaryota</taxon>
        <taxon>Metazoa</taxon>
        <taxon>Ecdysozoa</taxon>
        <taxon>Nematoda</taxon>
        <taxon>Chromadorea</taxon>
        <taxon>Rhabditida</taxon>
        <taxon>Rhabditina</taxon>
        <taxon>Rhabditomorpha</taxon>
        <taxon>Strongyloidea</taxon>
        <taxon>Heligmosomidae</taxon>
        <taxon>Nippostrongylus</taxon>
    </lineage>
</organism>
<accession>A0A158R255</accession>
<sequence length="285" mass="31056">MTTLILDTLAYLSKRMTTEIHAPVQYAARCFPLRLSSLEGYLEIEATNASILPVRRINKWLRLYRRQYVATVIGSGQYSSCGSSCCGGFNSFNSWPLMGNSMVYSGNDYYNPYTTNMNGVIGTGINNGYNPRFVTAVCLPTGISCLVLLEPYKPSEGIYRSCPCKNCGGGGGGSNCRRPCKTTMYCQTIDINMACTNGCCQRSNYPPITSTTTRPSQPNPLCDGREASAGYCQSGRVCASGFTCTSNNVCCRCAYGTSIGPCVNQQCPDNFQCNMNNECCPYQVV</sequence>
<keyword evidence="2" id="KW-1185">Reference proteome</keyword>
<dbReference type="PANTHER" id="PTHR34150:SF6">
    <property type="entry name" value="PROTEIN CBG09626"/>
    <property type="match status" value="1"/>
</dbReference>